<evidence type="ECO:0000256" key="16">
    <source>
        <dbReference type="RuleBase" id="RU361169"/>
    </source>
</evidence>
<dbReference type="GO" id="GO:0047911">
    <property type="term" value="F:galacturan 1,4-alpha-galacturonidase activity"/>
    <property type="evidence" value="ECO:0007669"/>
    <property type="project" value="UniProtKB-EC"/>
</dbReference>
<dbReference type="PANTHER" id="PTHR31736">
    <property type="match status" value="1"/>
</dbReference>
<dbReference type="OrthoDB" id="187139at2759"/>
<dbReference type="GO" id="GO:0071555">
    <property type="term" value="P:cell wall organization"/>
    <property type="evidence" value="ECO:0007669"/>
    <property type="project" value="UniProtKB-KW"/>
</dbReference>
<dbReference type="Pfam" id="PF00295">
    <property type="entry name" value="Glyco_hydro_28"/>
    <property type="match status" value="1"/>
</dbReference>
<evidence type="ECO:0000313" key="19">
    <source>
        <dbReference type="EMBL" id="RYP02953.1"/>
    </source>
</evidence>
<evidence type="ECO:0000256" key="5">
    <source>
        <dbReference type="ARBA" id="ARBA00022737"/>
    </source>
</evidence>
<comment type="similarity">
    <text evidence="2 16">Belongs to the glycosyl hydrolase 28 family.</text>
</comment>
<evidence type="ECO:0000256" key="8">
    <source>
        <dbReference type="ARBA" id="ARBA00023180"/>
    </source>
</evidence>
<keyword evidence="4 18" id="KW-0732">Signal</keyword>
<dbReference type="InterPro" id="IPR012334">
    <property type="entry name" value="Pectin_lyas_fold"/>
</dbReference>
<keyword evidence="5" id="KW-0677">Repeat</keyword>
<evidence type="ECO:0000256" key="13">
    <source>
        <dbReference type="ARBA" id="ARBA00041473"/>
    </source>
</evidence>
<dbReference type="InterPro" id="IPR011050">
    <property type="entry name" value="Pectin_lyase_fold/virulence"/>
</dbReference>
<evidence type="ECO:0000256" key="9">
    <source>
        <dbReference type="ARBA" id="ARBA00023295"/>
    </source>
</evidence>
<comment type="catalytic activity">
    <reaction evidence="15">
        <text>[(1-&gt;4)-alpha-D-galacturonosyl](n) + H2O = alpha-D-galacturonate + [(1-&gt;4)-alpha-D-galacturonosyl](n-1)</text>
        <dbReference type="Rhea" id="RHEA:14117"/>
        <dbReference type="Rhea" id="RHEA-COMP:14570"/>
        <dbReference type="Rhea" id="RHEA-COMP:14572"/>
        <dbReference type="ChEBI" id="CHEBI:15377"/>
        <dbReference type="ChEBI" id="CHEBI:58658"/>
        <dbReference type="ChEBI" id="CHEBI:140523"/>
        <dbReference type="EC" id="3.2.1.67"/>
    </reaction>
</comment>
<evidence type="ECO:0000256" key="10">
    <source>
        <dbReference type="ARBA" id="ARBA00023316"/>
    </source>
</evidence>
<protein>
    <recommendedName>
        <fullName evidence="12">galacturonan 1,4-alpha-galacturonidase</fullName>
        <ecNumber evidence="12">3.2.1.67</ecNumber>
    </recommendedName>
    <alternativeName>
        <fullName evidence="13">Galacturan 1,4-alpha-galacturonidase B</fullName>
    </alternativeName>
    <alternativeName>
        <fullName evidence="14">Poly(1,4-alpha-D-galacturonide)galacturonohydrolase B</fullName>
    </alternativeName>
</protein>
<evidence type="ECO:0000256" key="17">
    <source>
        <dbReference type="SAM" id="MobiDB-lite"/>
    </source>
</evidence>
<dbReference type="GO" id="GO:0005576">
    <property type="term" value="C:extracellular region"/>
    <property type="evidence" value="ECO:0007669"/>
    <property type="project" value="UniProtKB-SubCell"/>
</dbReference>
<sequence>MRFSLLSATGLISAVASVLAVELPPGVPRSLEEFRGKHPIRSSEHVEDDISAEFLDGIKEANNGGLLHLPKGELFVIGKPLDLTFLNDIEIRLDGEIRFTDDVPFWQASGYKHPFQVGKWGGNDIRIYGEGVLNGQGQRWWEEFSDLGIPADNNYTYARPILFYVQNSTNVNIEGIHFKDSPIWHQLIEWTTGIHYRDVICTAHSTNASVHPANSDFFDSQNIWDLTVERAWVDVGDDCFSPKSNATNVHVNQMYCNGSHGQSIGSLGEHVGVGSYVEDVVIENVWMLNGQHGGRIKVWAGPTAGHGYVKNVTFRNFWNANNEYVGFLDSCYWKIDAETCLEHPSRMNISDIVFENFSGYTSGKNGRVIARFTCSSSPDAVCENIQMRNIAVEPPCGGPAIAICDGISGGLGDDVPCYPSDSEEAKAALADKCEGPRSDYTGKPWEP</sequence>
<feature type="region of interest" description="Disordered" evidence="17">
    <location>
        <begin position="428"/>
        <end position="447"/>
    </location>
</feature>
<accession>A0A4Q4TCQ7</accession>
<evidence type="ECO:0000256" key="11">
    <source>
        <dbReference type="ARBA" id="ARBA00037312"/>
    </source>
</evidence>
<keyword evidence="20" id="KW-1185">Reference proteome</keyword>
<keyword evidence="3" id="KW-0964">Secreted</keyword>
<dbReference type="EC" id="3.2.1.67" evidence="12"/>
<feature type="chain" id="PRO_5020898832" description="galacturonan 1,4-alpha-galacturonidase" evidence="18">
    <location>
        <begin position="21"/>
        <end position="447"/>
    </location>
</feature>
<organism evidence="19 20">
    <name type="scientific">Monosporascus ibericus</name>
    <dbReference type="NCBI Taxonomy" id="155417"/>
    <lineage>
        <taxon>Eukaryota</taxon>
        <taxon>Fungi</taxon>
        <taxon>Dikarya</taxon>
        <taxon>Ascomycota</taxon>
        <taxon>Pezizomycotina</taxon>
        <taxon>Sordariomycetes</taxon>
        <taxon>Xylariomycetidae</taxon>
        <taxon>Xylariales</taxon>
        <taxon>Xylariales incertae sedis</taxon>
        <taxon>Monosporascus</taxon>
    </lineage>
</organism>
<evidence type="ECO:0000256" key="14">
    <source>
        <dbReference type="ARBA" id="ARBA00042261"/>
    </source>
</evidence>
<evidence type="ECO:0000256" key="3">
    <source>
        <dbReference type="ARBA" id="ARBA00022525"/>
    </source>
</evidence>
<evidence type="ECO:0000256" key="2">
    <source>
        <dbReference type="ARBA" id="ARBA00008834"/>
    </source>
</evidence>
<dbReference type="STRING" id="155417.A0A4Q4TCQ7"/>
<evidence type="ECO:0000256" key="1">
    <source>
        <dbReference type="ARBA" id="ARBA00004613"/>
    </source>
</evidence>
<reference evidence="19 20" key="1">
    <citation type="submission" date="2018-06" db="EMBL/GenBank/DDBJ databases">
        <title>Complete Genomes of Monosporascus.</title>
        <authorList>
            <person name="Robinson A.J."/>
            <person name="Natvig D.O."/>
        </authorList>
    </citation>
    <scope>NUCLEOTIDE SEQUENCE [LARGE SCALE GENOMIC DNA]</scope>
    <source>
        <strain evidence="19 20">CBS 110550</strain>
    </source>
</reference>
<evidence type="ECO:0000256" key="15">
    <source>
        <dbReference type="ARBA" id="ARBA00048766"/>
    </source>
</evidence>
<comment type="function">
    <text evidence="11">Specific in hydrolyzing the terminal glycosidic bond of polygalacturonic acid and oligogalacturonates.</text>
</comment>
<evidence type="ECO:0000256" key="12">
    <source>
        <dbReference type="ARBA" id="ARBA00038933"/>
    </source>
</evidence>
<keyword evidence="8" id="KW-0325">Glycoprotein</keyword>
<dbReference type="GO" id="GO:0004650">
    <property type="term" value="F:polygalacturonase activity"/>
    <property type="evidence" value="ECO:0007669"/>
    <property type="project" value="InterPro"/>
</dbReference>
<dbReference type="Gene3D" id="2.160.20.10">
    <property type="entry name" value="Single-stranded right-handed beta-helix, Pectin lyase-like"/>
    <property type="match status" value="1"/>
</dbReference>
<dbReference type="AlphaFoldDB" id="A0A4Q4TCQ7"/>
<dbReference type="PANTHER" id="PTHR31736:SF6">
    <property type="entry name" value="EXOPOLYGALACTURONASE B-RELATED"/>
    <property type="match status" value="1"/>
</dbReference>
<dbReference type="GO" id="GO:0005975">
    <property type="term" value="P:carbohydrate metabolic process"/>
    <property type="evidence" value="ECO:0007669"/>
    <property type="project" value="InterPro"/>
</dbReference>
<evidence type="ECO:0000256" key="6">
    <source>
        <dbReference type="ARBA" id="ARBA00022801"/>
    </source>
</evidence>
<feature type="signal peptide" evidence="18">
    <location>
        <begin position="1"/>
        <end position="20"/>
    </location>
</feature>
<keyword evidence="9 16" id="KW-0326">Glycosidase</keyword>
<keyword evidence="6 16" id="KW-0378">Hydrolase</keyword>
<comment type="caution">
    <text evidence="19">The sequence shown here is derived from an EMBL/GenBank/DDBJ whole genome shotgun (WGS) entry which is preliminary data.</text>
</comment>
<dbReference type="Proteomes" id="UP000293360">
    <property type="component" value="Unassembled WGS sequence"/>
</dbReference>
<name>A0A4Q4TCQ7_9PEZI</name>
<keyword evidence="10" id="KW-0961">Cell wall biogenesis/degradation</keyword>
<evidence type="ECO:0000256" key="7">
    <source>
        <dbReference type="ARBA" id="ARBA00023157"/>
    </source>
</evidence>
<feature type="compositionally biased region" description="Basic and acidic residues" evidence="17">
    <location>
        <begin position="428"/>
        <end position="437"/>
    </location>
</feature>
<evidence type="ECO:0000313" key="20">
    <source>
        <dbReference type="Proteomes" id="UP000293360"/>
    </source>
</evidence>
<keyword evidence="7" id="KW-1015">Disulfide bond</keyword>
<comment type="subcellular location">
    <subcellularLocation>
        <location evidence="1">Secreted</location>
    </subcellularLocation>
</comment>
<evidence type="ECO:0000256" key="4">
    <source>
        <dbReference type="ARBA" id="ARBA00022729"/>
    </source>
</evidence>
<evidence type="ECO:0000256" key="18">
    <source>
        <dbReference type="SAM" id="SignalP"/>
    </source>
</evidence>
<dbReference type="SUPFAM" id="SSF51126">
    <property type="entry name" value="Pectin lyase-like"/>
    <property type="match status" value="1"/>
</dbReference>
<dbReference type="InterPro" id="IPR000743">
    <property type="entry name" value="Glyco_hydro_28"/>
</dbReference>
<proteinExistence type="inferred from homology"/>
<dbReference type="EMBL" id="QJNU01000292">
    <property type="protein sequence ID" value="RYP02953.1"/>
    <property type="molecule type" value="Genomic_DNA"/>
</dbReference>
<gene>
    <name evidence="19" type="ORF">DL764_005479</name>
</gene>